<feature type="domain" description="Lambda phage tail tube protein N-terminal" evidence="1">
    <location>
        <begin position="10"/>
        <end position="140"/>
    </location>
</feature>
<comment type="caution">
    <text evidence="2">The sequence shown here is derived from an EMBL/GenBank/DDBJ whole genome shotgun (WGS) entry which is preliminary data.</text>
</comment>
<dbReference type="RefSeq" id="WP_136530175.1">
    <property type="nucleotide sequence ID" value="NZ_STGX01000009.1"/>
</dbReference>
<sequence length="141" mass="15529">MSGGGRDAFGTLFQREVTAGVFETIANLTDINAPERTREALEVTNHGSPDQHRQFIKGLMDGGEADCTLNYDPGEATQVALRSDFEEKDFRKYRLVFLPGDVDEETWTVSAMITKLGVAAPHDNILEQEITIKTSGKPVIT</sequence>
<evidence type="ECO:0000313" key="2">
    <source>
        <dbReference type="EMBL" id="THV27942.1"/>
    </source>
</evidence>
<dbReference type="OrthoDB" id="4206561at2"/>
<reference evidence="2 3" key="1">
    <citation type="journal article" date="2018" name="Int. J. Syst. Evol. Microbiol.">
        <title>Glycomyces paridis sp. nov., isolated from the medicinal plant Paris polyphylla.</title>
        <authorList>
            <person name="Fang X.M."/>
            <person name="Bai J.L."/>
            <person name="Su J."/>
            <person name="Zhao L.L."/>
            <person name="Liu H.Y."/>
            <person name="Ma B.P."/>
            <person name="Zhang Y.Q."/>
            <person name="Yu L.Y."/>
        </authorList>
    </citation>
    <scope>NUCLEOTIDE SEQUENCE [LARGE SCALE GENOMIC DNA]</scope>
    <source>
        <strain evidence="2 3">CPCC 204357</strain>
    </source>
</reference>
<dbReference type="Gene3D" id="4.10.410.40">
    <property type="match status" value="1"/>
</dbReference>
<name>A0A4S8PF50_9ACTN</name>
<gene>
    <name evidence="2" type="ORF">E9998_13205</name>
</gene>
<dbReference type="AlphaFoldDB" id="A0A4S8PF50"/>
<keyword evidence="3" id="KW-1185">Reference proteome</keyword>
<proteinExistence type="predicted"/>
<evidence type="ECO:0000313" key="3">
    <source>
        <dbReference type="Proteomes" id="UP000305792"/>
    </source>
</evidence>
<organism evidence="2 3">
    <name type="scientific">Glycomyces paridis</name>
    <dbReference type="NCBI Taxonomy" id="2126555"/>
    <lineage>
        <taxon>Bacteria</taxon>
        <taxon>Bacillati</taxon>
        <taxon>Actinomycetota</taxon>
        <taxon>Actinomycetes</taxon>
        <taxon>Glycomycetales</taxon>
        <taxon>Glycomycetaceae</taxon>
        <taxon>Glycomyces</taxon>
    </lineage>
</organism>
<accession>A0A4S8PF50</accession>
<dbReference type="EMBL" id="STGX01000009">
    <property type="protein sequence ID" value="THV27942.1"/>
    <property type="molecule type" value="Genomic_DNA"/>
</dbReference>
<dbReference type="Pfam" id="PF16461">
    <property type="entry name" value="Phage_TTP_12"/>
    <property type="match status" value="1"/>
</dbReference>
<evidence type="ECO:0000259" key="1">
    <source>
        <dbReference type="Pfam" id="PF16461"/>
    </source>
</evidence>
<dbReference type="Proteomes" id="UP000305792">
    <property type="component" value="Unassembled WGS sequence"/>
</dbReference>
<protein>
    <recommendedName>
        <fullName evidence="1">Lambda phage tail tube protein N-terminal domain-containing protein</fullName>
    </recommendedName>
</protein>
<dbReference type="InterPro" id="IPR032494">
    <property type="entry name" value="Phage_TTP_N"/>
</dbReference>